<organism evidence="5 6">
    <name type="scientific">Tetrabaena socialis</name>
    <dbReference type="NCBI Taxonomy" id="47790"/>
    <lineage>
        <taxon>Eukaryota</taxon>
        <taxon>Viridiplantae</taxon>
        <taxon>Chlorophyta</taxon>
        <taxon>core chlorophytes</taxon>
        <taxon>Chlorophyceae</taxon>
        <taxon>CS clade</taxon>
        <taxon>Chlamydomonadales</taxon>
        <taxon>Tetrabaenaceae</taxon>
        <taxon>Tetrabaena</taxon>
    </lineage>
</organism>
<proteinExistence type="inferred from homology"/>
<dbReference type="SUPFAM" id="SSF56219">
    <property type="entry name" value="DNase I-like"/>
    <property type="match status" value="2"/>
</dbReference>
<evidence type="ECO:0000256" key="3">
    <source>
        <dbReference type="SAM" id="MobiDB-lite"/>
    </source>
</evidence>
<dbReference type="EMBL" id="PGGS01000001">
    <property type="protein sequence ID" value="PNH12976.1"/>
    <property type="molecule type" value="Genomic_DNA"/>
</dbReference>
<dbReference type="InterPro" id="IPR036691">
    <property type="entry name" value="Endo/exonu/phosph_ase_sf"/>
</dbReference>
<comment type="similarity">
    <text evidence="1">Belongs to the CCR4/nocturin family.</text>
</comment>
<feature type="compositionally biased region" description="Gly residues" evidence="3">
    <location>
        <begin position="177"/>
        <end position="188"/>
    </location>
</feature>
<dbReference type="Proteomes" id="UP000236333">
    <property type="component" value="Unassembled WGS sequence"/>
</dbReference>
<dbReference type="Pfam" id="PF03372">
    <property type="entry name" value="Exo_endo_phos"/>
    <property type="match status" value="1"/>
</dbReference>
<feature type="domain" description="Endonuclease/exonuclease/phosphatase" evidence="4">
    <location>
        <begin position="39"/>
        <end position="382"/>
    </location>
</feature>
<dbReference type="OrthoDB" id="2866996at2759"/>
<dbReference type="PANTHER" id="PTHR12121">
    <property type="entry name" value="CARBON CATABOLITE REPRESSOR PROTEIN 4"/>
    <property type="match status" value="1"/>
</dbReference>
<feature type="compositionally biased region" description="Gly residues" evidence="3">
    <location>
        <begin position="129"/>
        <end position="142"/>
    </location>
</feature>
<evidence type="ECO:0000256" key="2">
    <source>
        <dbReference type="ARBA" id="ARBA00022801"/>
    </source>
</evidence>
<dbReference type="PANTHER" id="PTHR12121:SF45">
    <property type="entry name" value="NOCTURNIN"/>
    <property type="match status" value="1"/>
</dbReference>
<sequence length="409" mass="41225">MAAAGSPGSAAVSTANKVKRTPVILNTPSKPTGAHFRVLQWNVLADGLAQTGGFYRVPPKCLEWEYRKPRLLQEILEADADIICLQELNHFGEDRPSAAVHAGQLLRNVAKTAQRLGSSSCGEKQGSDATGGNGSSSNGTGGTAAGAAGAGALGGGSAANGVHGDGAGAARLHGNGRSNGTGGGGGGAHPRAGVPVLVTGDFNTLPGSKTCRAFREHPLGLLSLWEQPPLDATLTSSDATLTSSTASEAPPPGPSAAPQPAAQRPGPAAPPAPSSALRADAQQQRANSVPAAGDLAGAAAAADSAAGTARAAAAAAAAAAATAAAAEFSTWKFREKGESKRISDYIWFSGCGALRPLQRWRMLTEAEIGPTALPSTSYASDHVSLCCEFEWDVDADLEWAPASAEPEWG</sequence>
<feature type="region of interest" description="Disordered" evidence="3">
    <location>
        <begin position="239"/>
        <end position="290"/>
    </location>
</feature>
<keyword evidence="2" id="KW-0378">Hydrolase</keyword>
<feature type="region of interest" description="Disordered" evidence="3">
    <location>
        <begin position="168"/>
        <end position="192"/>
    </location>
</feature>
<evidence type="ECO:0000313" key="6">
    <source>
        <dbReference type="Proteomes" id="UP000236333"/>
    </source>
</evidence>
<dbReference type="AlphaFoldDB" id="A0A2J8AKC7"/>
<protein>
    <submittedName>
        <fullName evidence="5">Glucose-repressible alcohol dehydrogenase transcriptional effector</fullName>
    </submittedName>
</protein>
<feature type="compositionally biased region" description="Low complexity" evidence="3">
    <location>
        <begin position="239"/>
        <end position="248"/>
    </location>
</feature>
<accession>A0A2J8AKC7</accession>
<dbReference type="GO" id="GO:0000175">
    <property type="term" value="F:3'-5'-RNA exonuclease activity"/>
    <property type="evidence" value="ECO:0007669"/>
    <property type="project" value="TreeGrafter"/>
</dbReference>
<dbReference type="InterPro" id="IPR005135">
    <property type="entry name" value="Endo/exonuclease/phosphatase"/>
</dbReference>
<evidence type="ECO:0000259" key="4">
    <source>
        <dbReference type="Pfam" id="PF03372"/>
    </source>
</evidence>
<evidence type="ECO:0000313" key="5">
    <source>
        <dbReference type="EMBL" id="PNH12976.1"/>
    </source>
</evidence>
<dbReference type="GO" id="GO:0006139">
    <property type="term" value="P:nucleobase-containing compound metabolic process"/>
    <property type="evidence" value="ECO:0007669"/>
    <property type="project" value="UniProtKB-ARBA"/>
</dbReference>
<evidence type="ECO:0000256" key="1">
    <source>
        <dbReference type="ARBA" id="ARBA00010774"/>
    </source>
</evidence>
<dbReference type="Gene3D" id="4.10.60.20">
    <property type="match status" value="1"/>
</dbReference>
<dbReference type="InterPro" id="IPR050410">
    <property type="entry name" value="CCR4/nocturin_mRNA_transcr"/>
</dbReference>
<name>A0A2J8AKC7_9CHLO</name>
<comment type="caution">
    <text evidence="5">The sequence shown here is derived from an EMBL/GenBank/DDBJ whole genome shotgun (WGS) entry which is preliminary data.</text>
</comment>
<gene>
    <name evidence="5" type="ORF">TSOC_000037</name>
</gene>
<reference evidence="5 6" key="1">
    <citation type="journal article" date="2017" name="Mol. Biol. Evol.">
        <title>The 4-celled Tetrabaena socialis nuclear genome reveals the essential components for genetic control of cell number at the origin of multicellularity in the volvocine lineage.</title>
        <authorList>
            <person name="Featherston J."/>
            <person name="Arakaki Y."/>
            <person name="Hanschen E.R."/>
            <person name="Ferris P.J."/>
            <person name="Michod R.E."/>
            <person name="Olson B.J.S.C."/>
            <person name="Nozaki H."/>
            <person name="Durand P.M."/>
        </authorList>
    </citation>
    <scope>NUCLEOTIDE SEQUENCE [LARGE SCALE GENOMIC DNA]</scope>
    <source>
        <strain evidence="5 6">NIES-571</strain>
    </source>
</reference>
<dbReference type="Gene3D" id="3.60.10.10">
    <property type="entry name" value="Endonuclease/exonuclease/phosphatase"/>
    <property type="match status" value="1"/>
</dbReference>
<keyword evidence="6" id="KW-1185">Reference proteome</keyword>
<feature type="region of interest" description="Disordered" evidence="3">
    <location>
        <begin position="116"/>
        <end position="142"/>
    </location>
</feature>